<keyword evidence="5 7" id="KW-0472">Membrane</keyword>
<keyword evidence="4 7" id="KW-1133">Transmembrane helix</keyword>
<comment type="subcellular location">
    <subcellularLocation>
        <location evidence="1">Cell membrane</location>
        <topology evidence="1">Multi-pass membrane protein</topology>
    </subcellularLocation>
</comment>
<feature type="region of interest" description="Disordered" evidence="6">
    <location>
        <begin position="1"/>
        <end position="40"/>
    </location>
</feature>
<evidence type="ECO:0000256" key="2">
    <source>
        <dbReference type="ARBA" id="ARBA00022475"/>
    </source>
</evidence>
<evidence type="ECO:0000256" key="1">
    <source>
        <dbReference type="ARBA" id="ARBA00004651"/>
    </source>
</evidence>
<feature type="transmembrane region" description="Helical" evidence="7">
    <location>
        <begin position="68"/>
        <end position="87"/>
    </location>
</feature>
<reference evidence="9 10" key="1">
    <citation type="submission" date="2015-08" db="EMBL/GenBank/DDBJ databases">
        <authorList>
            <person name="Babu N.S."/>
            <person name="Beckwith C.J."/>
            <person name="Beseler K.G."/>
            <person name="Brison A."/>
            <person name="Carone J.V."/>
            <person name="Caskin T.P."/>
            <person name="Diamond M."/>
            <person name="Durham M.E."/>
            <person name="Foxe J.M."/>
            <person name="Go M."/>
            <person name="Henderson B.A."/>
            <person name="Jones I.B."/>
            <person name="McGettigan J.A."/>
            <person name="Micheletti S.J."/>
            <person name="Nasrallah M.E."/>
            <person name="Ortiz D."/>
            <person name="Piller C.R."/>
            <person name="Privatt S.R."/>
            <person name="Schneider S.L."/>
            <person name="Sharp S."/>
            <person name="Smith T.C."/>
            <person name="Stanton J.D."/>
            <person name="Ullery H.E."/>
            <person name="Wilson R.J."/>
            <person name="Serrano M.G."/>
            <person name="Buck G."/>
            <person name="Lee V."/>
            <person name="Wang Y."/>
            <person name="Carvalho R."/>
            <person name="Voegtly L."/>
            <person name="Shi R."/>
            <person name="Duckworth R."/>
            <person name="Johnson A."/>
            <person name="Loviza R."/>
            <person name="Walstead R."/>
            <person name="Shah Z."/>
            <person name="Kiflezghi M."/>
            <person name="Wade K."/>
            <person name="Ball S.L."/>
            <person name="Bradley K.W."/>
            <person name="Asai D.J."/>
            <person name="Bowman C.A."/>
            <person name="Russell D.A."/>
            <person name="Pope W.H."/>
            <person name="Jacobs-Sera D."/>
            <person name="Hendrix R.W."/>
            <person name="Hatfull G.F."/>
        </authorList>
    </citation>
    <scope>NUCLEOTIDE SEQUENCE [LARGE SCALE GENOMIC DNA]</scope>
    <source>
        <strain evidence="9 10">DSM 27648</strain>
    </source>
</reference>
<dbReference type="GO" id="GO:0140359">
    <property type="term" value="F:ABC-type transporter activity"/>
    <property type="evidence" value="ECO:0007669"/>
    <property type="project" value="InterPro"/>
</dbReference>
<accession>A0A0K1PUS0</accession>
<proteinExistence type="predicted"/>
<dbReference type="PANTHER" id="PTHR30294:SF29">
    <property type="entry name" value="MULTIDRUG ABC TRANSPORTER PERMEASE YBHS-RELATED"/>
    <property type="match status" value="1"/>
</dbReference>
<feature type="transmembrane region" description="Helical" evidence="7">
    <location>
        <begin position="186"/>
        <end position="207"/>
    </location>
</feature>
<feature type="compositionally biased region" description="Acidic residues" evidence="6">
    <location>
        <begin position="10"/>
        <end position="24"/>
    </location>
</feature>
<dbReference type="KEGG" id="llu:AKJ09_03790"/>
<dbReference type="STRING" id="1391654.AKJ09_03790"/>
<evidence type="ECO:0000256" key="7">
    <source>
        <dbReference type="SAM" id="Phobius"/>
    </source>
</evidence>
<dbReference type="AlphaFoldDB" id="A0A0K1PUS0"/>
<dbReference type="OrthoDB" id="9794512at2"/>
<dbReference type="GO" id="GO:0005886">
    <property type="term" value="C:plasma membrane"/>
    <property type="evidence" value="ECO:0007669"/>
    <property type="project" value="UniProtKB-SubCell"/>
</dbReference>
<evidence type="ECO:0000256" key="5">
    <source>
        <dbReference type="ARBA" id="ARBA00023136"/>
    </source>
</evidence>
<dbReference type="InterPro" id="IPR051449">
    <property type="entry name" value="ABC-2_transporter_component"/>
</dbReference>
<keyword evidence="2" id="KW-1003">Cell membrane</keyword>
<dbReference type="RefSeq" id="WP_146648318.1">
    <property type="nucleotide sequence ID" value="NZ_CP012333.1"/>
</dbReference>
<feature type="transmembrane region" description="Helical" evidence="7">
    <location>
        <begin position="150"/>
        <end position="174"/>
    </location>
</feature>
<evidence type="ECO:0000256" key="6">
    <source>
        <dbReference type="SAM" id="MobiDB-lite"/>
    </source>
</evidence>
<dbReference type="EMBL" id="CP012333">
    <property type="protein sequence ID" value="AKU97126.1"/>
    <property type="molecule type" value="Genomic_DNA"/>
</dbReference>
<organism evidence="9 10">
    <name type="scientific">Labilithrix luteola</name>
    <dbReference type="NCBI Taxonomy" id="1391654"/>
    <lineage>
        <taxon>Bacteria</taxon>
        <taxon>Pseudomonadati</taxon>
        <taxon>Myxococcota</taxon>
        <taxon>Polyangia</taxon>
        <taxon>Polyangiales</taxon>
        <taxon>Labilitrichaceae</taxon>
        <taxon>Labilithrix</taxon>
    </lineage>
</organism>
<feature type="transmembrane region" description="Helical" evidence="7">
    <location>
        <begin position="214"/>
        <end position="236"/>
    </location>
</feature>
<evidence type="ECO:0000313" key="10">
    <source>
        <dbReference type="Proteomes" id="UP000064967"/>
    </source>
</evidence>
<feature type="transmembrane region" description="Helical" evidence="7">
    <location>
        <begin position="99"/>
        <end position="118"/>
    </location>
</feature>
<protein>
    <submittedName>
        <fullName evidence="9">Gliding motility protein GldF</fullName>
    </submittedName>
</protein>
<keyword evidence="3 7" id="KW-0812">Transmembrane</keyword>
<dbReference type="InterPro" id="IPR013525">
    <property type="entry name" value="ABC2_TM"/>
</dbReference>
<feature type="transmembrane region" description="Helical" evidence="7">
    <location>
        <begin position="268"/>
        <end position="287"/>
    </location>
</feature>
<keyword evidence="10" id="KW-1185">Reference proteome</keyword>
<evidence type="ECO:0000256" key="4">
    <source>
        <dbReference type="ARBA" id="ARBA00022989"/>
    </source>
</evidence>
<dbReference type="Proteomes" id="UP000064967">
    <property type="component" value="Chromosome"/>
</dbReference>
<name>A0A0K1PUS0_9BACT</name>
<evidence type="ECO:0000313" key="9">
    <source>
        <dbReference type="EMBL" id="AKU97126.1"/>
    </source>
</evidence>
<evidence type="ECO:0000259" key="8">
    <source>
        <dbReference type="Pfam" id="PF12698"/>
    </source>
</evidence>
<feature type="domain" description="ABC-2 type transporter transmembrane" evidence="8">
    <location>
        <begin position="111"/>
        <end position="282"/>
    </location>
</feature>
<evidence type="ECO:0000256" key="3">
    <source>
        <dbReference type="ARBA" id="ARBA00022692"/>
    </source>
</evidence>
<dbReference type="Pfam" id="PF12698">
    <property type="entry name" value="ABC2_membrane_3"/>
    <property type="match status" value="1"/>
</dbReference>
<dbReference type="PANTHER" id="PTHR30294">
    <property type="entry name" value="MEMBRANE COMPONENT OF ABC TRANSPORTER YHHJ-RELATED"/>
    <property type="match status" value="1"/>
</dbReference>
<gene>
    <name evidence="9" type="ORF">AKJ09_03790</name>
</gene>
<sequence length="293" mass="32779">MSGETTLEKEIDEDTREEERDDDAPESRQARAPFDTGPKEKVVLDRPSSAKMVTTVARREIAAYLQSPITYIVISASLVIFGLWFFFYKGGFWDVGRATMQRMFDAVPIGLCGLVPLFTMRSLSDEKRVGTIELLITMPVKDSEVILGKYLGSLAMVCIGLLLLCAYPITMFGIWHLGPLDWNPFWVGMIGLLFTSMAATSIGLMWSSFTESQILSYFATLLTLVALYALGSVTIVEFLQGWAGEAVSFISLQSRFEPFSRGIIDSRAIVYFLSITVLCLMVSFRSLESRKWT</sequence>